<dbReference type="OrthoDB" id="338827at2"/>
<dbReference type="Proteomes" id="UP000245468">
    <property type="component" value="Chromosome"/>
</dbReference>
<gene>
    <name evidence="1" type="ORF">HME7025_00959</name>
</gene>
<dbReference type="KEGG" id="psez:HME7025_00959"/>
<evidence type="ECO:0008006" key="3">
    <source>
        <dbReference type="Google" id="ProtNLM"/>
    </source>
</evidence>
<evidence type="ECO:0000313" key="1">
    <source>
        <dbReference type="EMBL" id="AWL08828.1"/>
    </source>
</evidence>
<name>A0A2S2DTX7_9BACT</name>
<dbReference type="AlphaFoldDB" id="A0A2S2DTX7"/>
<dbReference type="InterPro" id="IPR022269">
    <property type="entry name" value="SO_2930-like_C"/>
</dbReference>
<sequence length="348" mass="39050">MNRSFRLGLMILVWMTFIQASSIQKNSAGYVMKLSDYGFFKGELKDQLPQDGVIPYQLNSPLFSDYASKLRFIKFPVGTKVAYNADSVFQFPVGTALIKTFYYPKDEANPTTGRRIMETRVLIRQEKSWVALPYIWDEAQTEATLEVAGGSSPVSWKDKQGILKQVNYQVPNMNQCKGCHERSGKMTPIGPSARQLHGDYPYTSGKQNQLDYWAKAGLLTDLPNLHEIPALVNYADESKPLDERAKAYLDINCAHCHNPTGPARSSGLYLTWDTKDKTAYGFMKTPVAAGRGSGNLKYDIVAGKAKESILAYRMDSVDPGIMMPELGRKMKHQEGIKLIQDWINSLAH</sequence>
<dbReference type="EMBL" id="CP029346">
    <property type="protein sequence ID" value="AWL08828.1"/>
    <property type="molecule type" value="Genomic_DNA"/>
</dbReference>
<accession>A0A2S2DTX7</accession>
<keyword evidence="2" id="KW-1185">Reference proteome</keyword>
<protein>
    <recommendedName>
        <fullName evidence="3">Cytochrome c domain-containing protein</fullName>
    </recommendedName>
</protein>
<evidence type="ECO:0000313" key="2">
    <source>
        <dbReference type="Proteomes" id="UP000245468"/>
    </source>
</evidence>
<dbReference type="NCBIfam" id="TIGR03806">
    <property type="entry name" value="chp_HNE_0200"/>
    <property type="match status" value="1"/>
</dbReference>
<reference evidence="2" key="1">
    <citation type="submission" date="2018-05" db="EMBL/GenBank/DDBJ databases">
        <title>Pseudarcicella sp. HME7025 Genome sequencing and assembly.</title>
        <authorList>
            <person name="Kim H."/>
            <person name="Kang H."/>
            <person name="Joh K."/>
        </authorList>
    </citation>
    <scope>NUCLEOTIDE SEQUENCE [LARGE SCALE GENOMIC DNA]</scope>
    <source>
        <strain evidence="2">HME7025</strain>
    </source>
</reference>
<organism evidence="1 2">
    <name type="scientific">Aquirufa nivalisilvae</name>
    <dbReference type="NCBI Taxonomy" id="2516557"/>
    <lineage>
        <taxon>Bacteria</taxon>
        <taxon>Pseudomonadati</taxon>
        <taxon>Bacteroidota</taxon>
        <taxon>Cytophagia</taxon>
        <taxon>Cytophagales</taxon>
        <taxon>Flectobacillaceae</taxon>
        <taxon>Aquirufa</taxon>
    </lineage>
</organism>
<proteinExistence type="predicted"/>
<dbReference type="RefSeq" id="WP_109322551.1">
    <property type="nucleotide sequence ID" value="NZ_CP029346.1"/>
</dbReference>